<dbReference type="InterPro" id="IPR050626">
    <property type="entry name" value="Peptidase_M16"/>
</dbReference>
<evidence type="ECO:0000313" key="9">
    <source>
        <dbReference type="Proteomes" id="UP000031599"/>
    </source>
</evidence>
<sequence length="928" mass="102751">MAVHVHTLDNGLSVYLSSNREEPWISCRVAVRAGAAQEPASSTGLAHYLEHMLANKGTRSLGTRDAAAEQPHLDQLRELYERLRETTGEGRSQLLAQIDDANQAANRWAIANELKQVYGRLGAKGFNAFTSHDRTVYVVDIPSNRLRAWARLEADRFTEPVFRGFPTELETIIEEKNRALDNPGRVLSMAANQLVWAGHPYSRDVLGDVEHLLAPSIAATERFFASWYVPNNMAVVLAGDLDPAEALEIVQAQFGRLRAAPLPPREAPALAPLSGQARVDVVHRGDEEIRLIWRTVPREHEDADPLMLADMMLDNNSTGLLDTRLEQRQLVRSAGAYPNLRMLGGTETVWGRPRVGQSLAEVEALLREQVQALRDGEFAQSDLDELIANFEVGELRKLESNSARAAVMLDAFTHEREWDAVRTRLAKLALINKDQVVEAARRWLGNDHVIAERRAGEPPVSKIPVFGLSELQLDADSRSQMSDEVLAMPAPPIELQVLRVGEHTERSTTAAGLLYRTPNPNNDLFQLSVRVGLGSAHDPTFSKALALWSRAGVGKLDLEGYRRALFREAAAVAVDCRRQQTDLIMAGRAPTLAKLLPLVQERLRAPVLSESERARWAEDVVGKRSQRRDTTDFKFTTLKQWALRGAKSPYLCEALTNDEVLGLKLDDLCAAPGKLLSHARVSVYAGPHERQTLVDLLGLDEPSPLAPPAYEPLRFNAQPAERARIFVVHHEAAQTKIGLYLPSEPYNPSRSAIYRLFHEYVGGSAGLVFQEVRESRGLAYAAHGGHTAGPRVGDQNLIWASLASRPDRSVEAAAVVLGLFREFPLQQQRFERARASALERMLSSRVRFRAYGFAFESWRLRGLEADPGPANFAALEQLTLEDLGAFVQPLATAGPALVVVGDLARTNMSALAELGEIEQRELDELVVY</sequence>
<feature type="domain" description="Peptidase M16 C-terminal" evidence="7">
    <location>
        <begin position="715"/>
        <end position="835"/>
    </location>
</feature>
<evidence type="ECO:0000256" key="2">
    <source>
        <dbReference type="ARBA" id="ARBA00022670"/>
    </source>
</evidence>
<dbReference type="Pfam" id="PF00675">
    <property type="entry name" value="Peptidase_M16"/>
    <property type="match status" value="1"/>
</dbReference>
<keyword evidence="4" id="KW-0862">Zinc</keyword>
<name>A0A0C1ZWZ1_9BACT</name>
<evidence type="ECO:0000256" key="4">
    <source>
        <dbReference type="ARBA" id="ARBA00022833"/>
    </source>
</evidence>
<evidence type="ECO:0000313" key="8">
    <source>
        <dbReference type="EMBL" id="KIG15578.1"/>
    </source>
</evidence>
<dbReference type="GO" id="GO:0046872">
    <property type="term" value="F:metal ion binding"/>
    <property type="evidence" value="ECO:0007669"/>
    <property type="project" value="InterPro"/>
</dbReference>
<keyword evidence="5" id="KW-0482">Metalloprotease</keyword>
<keyword evidence="2 8" id="KW-0645">Protease</keyword>
<feature type="domain" description="Peptidase M16 C-terminal" evidence="7">
    <location>
        <begin position="222"/>
        <end position="389"/>
    </location>
</feature>
<dbReference type="SUPFAM" id="SSF63411">
    <property type="entry name" value="LuxS/MPP-like metallohydrolase"/>
    <property type="match status" value="4"/>
</dbReference>
<accession>A0A0C1ZWZ1</accession>
<dbReference type="InterPro" id="IPR007863">
    <property type="entry name" value="Peptidase_M16_C"/>
</dbReference>
<dbReference type="PANTHER" id="PTHR43690">
    <property type="entry name" value="NARDILYSIN"/>
    <property type="match status" value="1"/>
</dbReference>
<dbReference type="EMBL" id="JMCC02000050">
    <property type="protein sequence ID" value="KIG15578.1"/>
    <property type="molecule type" value="Genomic_DNA"/>
</dbReference>
<dbReference type="AlphaFoldDB" id="A0A0C1ZWZ1"/>
<feature type="domain" description="Peptidase M16 N-terminal" evidence="6">
    <location>
        <begin position="15"/>
        <end position="56"/>
    </location>
</feature>
<dbReference type="InterPro" id="IPR011249">
    <property type="entry name" value="Metalloenz_LuxS/M16"/>
</dbReference>
<dbReference type="Proteomes" id="UP000031599">
    <property type="component" value="Unassembled WGS sequence"/>
</dbReference>
<evidence type="ECO:0000259" key="6">
    <source>
        <dbReference type="Pfam" id="PF00675"/>
    </source>
</evidence>
<comment type="caution">
    <text evidence="8">The sequence shown here is derived from an EMBL/GenBank/DDBJ whole genome shotgun (WGS) entry which is preliminary data.</text>
</comment>
<dbReference type="Gene3D" id="3.30.830.10">
    <property type="entry name" value="Metalloenzyme, LuxS/M16 peptidase-like"/>
    <property type="match status" value="4"/>
</dbReference>
<dbReference type="Pfam" id="PF05193">
    <property type="entry name" value="Peptidase_M16_C"/>
    <property type="match status" value="2"/>
</dbReference>
<dbReference type="GO" id="GO:0008237">
    <property type="term" value="F:metallopeptidase activity"/>
    <property type="evidence" value="ECO:0007669"/>
    <property type="project" value="UniProtKB-KW"/>
</dbReference>
<comment type="similarity">
    <text evidence="1">Belongs to the peptidase M16 family.</text>
</comment>
<dbReference type="PANTHER" id="PTHR43690:SF17">
    <property type="entry name" value="PROTEIN YHJJ"/>
    <property type="match status" value="1"/>
</dbReference>
<gene>
    <name evidence="8" type="ORF">DB30_05452</name>
</gene>
<evidence type="ECO:0000256" key="5">
    <source>
        <dbReference type="ARBA" id="ARBA00023049"/>
    </source>
</evidence>
<reference evidence="8 9" key="1">
    <citation type="submission" date="2014-12" db="EMBL/GenBank/DDBJ databases">
        <title>Genome assembly of Enhygromyxa salina DSM 15201.</title>
        <authorList>
            <person name="Sharma G."/>
            <person name="Subramanian S."/>
        </authorList>
    </citation>
    <scope>NUCLEOTIDE SEQUENCE [LARGE SCALE GENOMIC DNA]</scope>
    <source>
        <strain evidence="8 9">DSM 15201</strain>
    </source>
</reference>
<keyword evidence="3" id="KW-0378">Hydrolase</keyword>
<dbReference type="InterPro" id="IPR011765">
    <property type="entry name" value="Pept_M16_N"/>
</dbReference>
<evidence type="ECO:0000259" key="7">
    <source>
        <dbReference type="Pfam" id="PF05193"/>
    </source>
</evidence>
<protein>
    <submittedName>
        <fullName evidence="8">Protease</fullName>
    </submittedName>
</protein>
<evidence type="ECO:0000256" key="3">
    <source>
        <dbReference type="ARBA" id="ARBA00022801"/>
    </source>
</evidence>
<organism evidence="8 9">
    <name type="scientific">Enhygromyxa salina</name>
    <dbReference type="NCBI Taxonomy" id="215803"/>
    <lineage>
        <taxon>Bacteria</taxon>
        <taxon>Pseudomonadati</taxon>
        <taxon>Myxococcota</taxon>
        <taxon>Polyangia</taxon>
        <taxon>Nannocystales</taxon>
        <taxon>Nannocystaceae</taxon>
        <taxon>Enhygromyxa</taxon>
    </lineage>
</organism>
<proteinExistence type="inferred from homology"/>
<dbReference type="GO" id="GO:0006508">
    <property type="term" value="P:proteolysis"/>
    <property type="evidence" value="ECO:0007669"/>
    <property type="project" value="UniProtKB-KW"/>
</dbReference>
<evidence type="ECO:0000256" key="1">
    <source>
        <dbReference type="ARBA" id="ARBA00007261"/>
    </source>
</evidence>